<dbReference type="PANTHER" id="PTHR47481:SF41">
    <property type="entry name" value="COPIA-LIKE POLYPROTEIN_RETROTRANSPOSON"/>
    <property type="match status" value="1"/>
</dbReference>
<dbReference type="Pfam" id="PF14223">
    <property type="entry name" value="Retrotran_gag_2"/>
    <property type="match status" value="1"/>
</dbReference>
<dbReference type="Proteomes" id="UP000604825">
    <property type="component" value="Unassembled WGS sequence"/>
</dbReference>
<name>A0A811QU59_9POAL</name>
<dbReference type="OrthoDB" id="687751at2759"/>
<evidence type="ECO:0008006" key="4">
    <source>
        <dbReference type="Google" id="ProtNLM"/>
    </source>
</evidence>
<keyword evidence="3" id="KW-1185">Reference proteome</keyword>
<accession>A0A811QU59</accession>
<organism evidence="2 3">
    <name type="scientific">Miscanthus lutarioriparius</name>
    <dbReference type="NCBI Taxonomy" id="422564"/>
    <lineage>
        <taxon>Eukaryota</taxon>
        <taxon>Viridiplantae</taxon>
        <taxon>Streptophyta</taxon>
        <taxon>Embryophyta</taxon>
        <taxon>Tracheophyta</taxon>
        <taxon>Spermatophyta</taxon>
        <taxon>Magnoliopsida</taxon>
        <taxon>Liliopsida</taxon>
        <taxon>Poales</taxon>
        <taxon>Poaceae</taxon>
        <taxon>PACMAD clade</taxon>
        <taxon>Panicoideae</taxon>
        <taxon>Andropogonodae</taxon>
        <taxon>Andropogoneae</taxon>
        <taxon>Saccharinae</taxon>
        <taxon>Miscanthus</taxon>
    </lineage>
</organism>
<comment type="caution">
    <text evidence="2">The sequence shown here is derived from an EMBL/GenBank/DDBJ whole genome shotgun (WGS) entry which is preliminary data.</text>
</comment>
<proteinExistence type="predicted"/>
<feature type="region of interest" description="Disordered" evidence="1">
    <location>
        <begin position="215"/>
        <end position="283"/>
    </location>
</feature>
<reference evidence="2" key="1">
    <citation type="submission" date="2020-10" db="EMBL/GenBank/DDBJ databases">
        <authorList>
            <person name="Han B."/>
            <person name="Lu T."/>
            <person name="Zhao Q."/>
            <person name="Huang X."/>
            <person name="Zhao Y."/>
        </authorList>
    </citation>
    <scope>NUCLEOTIDE SEQUENCE</scope>
</reference>
<feature type="compositionally biased region" description="Gly residues" evidence="1">
    <location>
        <begin position="226"/>
        <end position="236"/>
    </location>
</feature>
<evidence type="ECO:0000313" key="3">
    <source>
        <dbReference type="Proteomes" id="UP000604825"/>
    </source>
</evidence>
<gene>
    <name evidence="2" type="ORF">NCGR_LOCUS43143</name>
</gene>
<dbReference type="AlphaFoldDB" id="A0A811QU59"/>
<dbReference type="EMBL" id="CAJGYO010000011">
    <property type="protein sequence ID" value="CAD6259706.1"/>
    <property type="molecule type" value="Genomic_DNA"/>
</dbReference>
<sequence length="283" mass="31316">MPNPTPLLATVLQTVNIKSYIPVELDIAESNYTERRCFFDASIGKFGISSHLTSPPTAANRRDREWTMVDQCILSWFYNTISKDVRAIVRAPKATEYTIWNAIHDQFWDHELHRAVYLEAEFRSLFQGDMDIKTYTGRLKQLVDDLHDVGQPIHETSQVLNMLRGLTPKYRHAVPVITAKNPPHTFLSARSYLLLEEQYDKEHAKSTAQHALFATGGSRPTAPAAGEGGSGAGQGGQPPPRPPTVAHGSAPRSDGRRGRGRGHGRGSYQHQGGSTSTPQPRAP</sequence>
<protein>
    <recommendedName>
        <fullName evidence="4">Retrotransposon gag domain-containing protein</fullName>
    </recommendedName>
</protein>
<dbReference type="PANTHER" id="PTHR47481">
    <property type="match status" value="1"/>
</dbReference>
<evidence type="ECO:0000256" key="1">
    <source>
        <dbReference type="SAM" id="MobiDB-lite"/>
    </source>
</evidence>
<evidence type="ECO:0000313" key="2">
    <source>
        <dbReference type="EMBL" id="CAD6259706.1"/>
    </source>
</evidence>